<keyword evidence="2" id="KW-1133">Transmembrane helix</keyword>
<evidence type="ECO:0000256" key="2">
    <source>
        <dbReference type="SAM" id="Phobius"/>
    </source>
</evidence>
<dbReference type="KEGG" id="mbur:EQU24_04790"/>
<feature type="region of interest" description="Disordered" evidence="1">
    <location>
        <begin position="97"/>
        <end position="138"/>
    </location>
</feature>
<dbReference type="RefSeq" id="WP_014149374.1">
    <property type="nucleotide sequence ID" value="NZ_CP035467.1"/>
</dbReference>
<dbReference type="AlphaFoldDB" id="A0A4P9UKH5"/>
<reference evidence="4" key="1">
    <citation type="journal article" date="2019" name="J. Bacteriol.">
        <title>A Mutagenic Screen Identifies a TonB-Dependent Receptor Required for the Lanthanide Metal Switch in the Type I Methanotroph 'Methylotuvimicrobium buryatense' 5GB1C.</title>
        <authorList>
            <person name="Groom J.D."/>
            <person name="Ford S.M."/>
            <person name="Pesesky M.W."/>
            <person name="Lidstrom M.E."/>
        </authorList>
    </citation>
    <scope>NUCLEOTIDE SEQUENCE [LARGE SCALE GENOMIC DNA]</scope>
    <source>
        <strain evidence="4">5GB1C</strain>
    </source>
</reference>
<accession>A0A4P9UKH5</accession>
<evidence type="ECO:0000256" key="1">
    <source>
        <dbReference type="SAM" id="MobiDB-lite"/>
    </source>
</evidence>
<feature type="transmembrane region" description="Helical" evidence="2">
    <location>
        <begin position="52"/>
        <end position="70"/>
    </location>
</feature>
<dbReference type="Proteomes" id="UP000305881">
    <property type="component" value="Chromosome"/>
</dbReference>
<name>A0A4P9UKH5_METBY</name>
<organism evidence="3 4">
    <name type="scientific">Methylotuvimicrobium buryatense</name>
    <name type="common">Methylomicrobium buryatense</name>
    <dbReference type="NCBI Taxonomy" id="95641"/>
    <lineage>
        <taxon>Bacteria</taxon>
        <taxon>Pseudomonadati</taxon>
        <taxon>Pseudomonadota</taxon>
        <taxon>Gammaproteobacteria</taxon>
        <taxon>Methylococcales</taxon>
        <taxon>Methylococcaceae</taxon>
        <taxon>Methylotuvimicrobium</taxon>
    </lineage>
</organism>
<protein>
    <submittedName>
        <fullName evidence="3">Uncharacterized protein</fullName>
    </submittedName>
</protein>
<gene>
    <name evidence="3" type="ORF">EQU24_04790</name>
</gene>
<evidence type="ECO:0000313" key="3">
    <source>
        <dbReference type="EMBL" id="QCW81638.1"/>
    </source>
</evidence>
<keyword evidence="4" id="KW-1185">Reference proteome</keyword>
<dbReference type="EMBL" id="CP035467">
    <property type="protein sequence ID" value="QCW81638.1"/>
    <property type="molecule type" value="Genomic_DNA"/>
</dbReference>
<evidence type="ECO:0000313" key="4">
    <source>
        <dbReference type="Proteomes" id="UP000305881"/>
    </source>
</evidence>
<feature type="transmembrane region" description="Helical" evidence="2">
    <location>
        <begin position="12"/>
        <end position="32"/>
    </location>
</feature>
<keyword evidence="2" id="KW-0812">Transmembrane</keyword>
<sequence length="138" mass="15814">MSTYLFNVLLSFFPYLIIGFFMLCAALMIEPLVRGGLIVKKLNKATLKKNRLFLLCAALTIWAFGLFLALSSPSNIPKTEVFDKAASHRAIVDKAEESRELPKQPVRDNTLKPKNREDRDAHFKSLTDYKSRTRQYTE</sequence>
<keyword evidence="2" id="KW-0472">Membrane</keyword>
<proteinExistence type="predicted"/>